<reference evidence="12 13" key="1">
    <citation type="submission" date="2023-01" db="EMBL/GenBank/DDBJ databases">
        <title>Description of Helicobacter ibis sp. nov. isolated from faecal droppings of black-faced ibis (Theristicus melanopis).</title>
        <authorList>
            <person name="Lopez-Cantillo M."/>
            <person name="Vidal-Veuthey B."/>
            <person name="Mella A."/>
            <person name="De La Haba R."/>
            <person name="Collado L."/>
        </authorList>
    </citation>
    <scope>NUCLEOTIDE SEQUENCE [LARGE SCALE GENOMIC DNA]</scope>
    <source>
        <strain evidence="12 13">A82</strain>
    </source>
</reference>
<evidence type="ECO:0000256" key="5">
    <source>
        <dbReference type="ARBA" id="ARBA00022763"/>
    </source>
</evidence>
<keyword evidence="5 9" id="KW-0227">DNA damage</keyword>
<dbReference type="InterPro" id="IPR004604">
    <property type="entry name" value="DNA_recomb/repair_RecN"/>
</dbReference>
<dbReference type="InterPro" id="IPR003395">
    <property type="entry name" value="RecF/RecN/SMC_N"/>
</dbReference>
<evidence type="ECO:0000256" key="2">
    <source>
        <dbReference type="ARBA" id="ARBA00009441"/>
    </source>
</evidence>
<keyword evidence="6" id="KW-0067">ATP-binding</keyword>
<evidence type="ECO:0000256" key="10">
    <source>
        <dbReference type="SAM" id="Coils"/>
    </source>
</evidence>
<dbReference type="SUPFAM" id="SSF52540">
    <property type="entry name" value="P-loop containing nucleoside triphosphate hydrolases"/>
    <property type="match status" value="1"/>
</dbReference>
<evidence type="ECO:0000259" key="11">
    <source>
        <dbReference type="Pfam" id="PF02463"/>
    </source>
</evidence>
<evidence type="ECO:0000256" key="6">
    <source>
        <dbReference type="ARBA" id="ARBA00022840"/>
    </source>
</evidence>
<dbReference type="PANTHER" id="PTHR11059:SF0">
    <property type="entry name" value="DNA REPAIR PROTEIN RECN"/>
    <property type="match status" value="1"/>
</dbReference>
<dbReference type="Proteomes" id="UP001210261">
    <property type="component" value="Unassembled WGS sequence"/>
</dbReference>
<keyword evidence="7 9" id="KW-0234">DNA repair</keyword>
<sequence length="507" mass="58199">MIQKIMIKNSPTFTNIELTPSQNFNVISGASGAGKSVLMESVLAIFGLRDINAEIIEATINLPFISDDFKGLIDDGEVILTITKKDKIRYFINSQNIPKKRISELFSHYLQHLSTKSNDALSQENLFLALDCYCSTKDKAHNGILQDYKNIYEKYTTQKKELEKLKEESLKINDLKEFIKFEIQKIQDLNPKEGEYEELLQLKKELSKKEKILKHIYEVQEFLKNSHVVSNLFKLLEIENSHIIESLNELDTICQREEQRLEELDSENIEKILERIESLSALNHRYGGISEALEHLSLKQQELEKYENIELILKNTQDSFNSTEQELQKSAKTLHKSRDKHLKEFEDTLNSTLTLLKMPSLKVNLQNSQINALGDSTLELNFEKTNIKNLSSGEFNRLRLTLLLAQSTNKDNAIIILDELDANLSGEESEGVAEVLHQLSKKYQVFAISHQPHMPSFATKHFLVEKGDKSSTIKELDKDGRIQEIARMISGKNITKEAIEFAKNKIK</sequence>
<dbReference type="Pfam" id="PF02463">
    <property type="entry name" value="SMC_N"/>
    <property type="match status" value="1"/>
</dbReference>
<evidence type="ECO:0000256" key="3">
    <source>
        <dbReference type="ARBA" id="ARBA00021315"/>
    </source>
</evidence>
<gene>
    <name evidence="12" type="ORF">PF021_00540</name>
</gene>
<dbReference type="EMBL" id="JAQHXR010000001">
    <property type="protein sequence ID" value="MDA3968159.1"/>
    <property type="molecule type" value="Genomic_DNA"/>
</dbReference>
<comment type="function">
    <text evidence="1 9">May be involved in recombinational repair of damaged DNA.</text>
</comment>
<organism evidence="12 13">
    <name type="scientific">Helicobacter ibis</name>
    <dbReference type="NCBI Taxonomy" id="2962633"/>
    <lineage>
        <taxon>Bacteria</taxon>
        <taxon>Pseudomonadati</taxon>
        <taxon>Campylobacterota</taxon>
        <taxon>Epsilonproteobacteria</taxon>
        <taxon>Campylobacterales</taxon>
        <taxon>Helicobacteraceae</taxon>
        <taxon>Helicobacter</taxon>
    </lineage>
</organism>
<feature type="coiled-coil region" evidence="10">
    <location>
        <begin position="145"/>
        <end position="172"/>
    </location>
</feature>
<evidence type="ECO:0000256" key="9">
    <source>
        <dbReference type="PIRNR" id="PIRNR003128"/>
    </source>
</evidence>
<keyword evidence="13" id="KW-1185">Reference proteome</keyword>
<dbReference type="PIRSF" id="PIRSF003128">
    <property type="entry name" value="RecN"/>
    <property type="match status" value="1"/>
</dbReference>
<evidence type="ECO:0000256" key="7">
    <source>
        <dbReference type="ARBA" id="ARBA00023204"/>
    </source>
</evidence>
<protein>
    <recommendedName>
        <fullName evidence="3 9">DNA repair protein RecN</fullName>
    </recommendedName>
    <alternativeName>
        <fullName evidence="8 9">Recombination protein N</fullName>
    </alternativeName>
</protein>
<evidence type="ECO:0000256" key="1">
    <source>
        <dbReference type="ARBA" id="ARBA00003618"/>
    </source>
</evidence>
<proteinExistence type="inferred from homology"/>
<feature type="domain" description="RecF/RecN/SMC N-terminal" evidence="11">
    <location>
        <begin position="1"/>
        <end position="466"/>
    </location>
</feature>
<comment type="caution">
    <text evidence="12">The sequence shown here is derived from an EMBL/GenBank/DDBJ whole genome shotgun (WGS) entry which is preliminary data.</text>
</comment>
<dbReference type="InterPro" id="IPR027417">
    <property type="entry name" value="P-loop_NTPase"/>
</dbReference>
<dbReference type="PANTHER" id="PTHR11059">
    <property type="entry name" value="DNA REPAIR PROTEIN RECN"/>
    <property type="match status" value="1"/>
</dbReference>
<evidence type="ECO:0000313" key="12">
    <source>
        <dbReference type="EMBL" id="MDA3968159.1"/>
    </source>
</evidence>
<keyword evidence="10" id="KW-0175">Coiled coil</keyword>
<feature type="coiled-coil region" evidence="10">
    <location>
        <begin position="247"/>
        <end position="309"/>
    </location>
</feature>
<accession>A0ABT4VBS9</accession>
<dbReference type="Gene3D" id="3.40.50.300">
    <property type="entry name" value="P-loop containing nucleotide triphosphate hydrolases"/>
    <property type="match status" value="2"/>
</dbReference>
<name>A0ABT4VBS9_9HELI</name>
<comment type="similarity">
    <text evidence="2 9">Belongs to the RecN family.</text>
</comment>
<dbReference type="RefSeq" id="WP_271020456.1">
    <property type="nucleotide sequence ID" value="NZ_JAQHXR010000001.1"/>
</dbReference>
<keyword evidence="4" id="KW-0547">Nucleotide-binding</keyword>
<evidence type="ECO:0000256" key="8">
    <source>
        <dbReference type="ARBA" id="ARBA00033408"/>
    </source>
</evidence>
<evidence type="ECO:0000313" key="13">
    <source>
        <dbReference type="Proteomes" id="UP001210261"/>
    </source>
</evidence>
<evidence type="ECO:0000256" key="4">
    <source>
        <dbReference type="ARBA" id="ARBA00022741"/>
    </source>
</evidence>